<dbReference type="EMBL" id="CAFBIY010000036">
    <property type="protein sequence ID" value="CAB4849323.1"/>
    <property type="molecule type" value="Genomic_DNA"/>
</dbReference>
<reference evidence="3" key="1">
    <citation type="submission" date="2020-05" db="EMBL/GenBank/DDBJ databases">
        <authorList>
            <person name="Chiriac C."/>
            <person name="Salcher M."/>
            <person name="Ghai R."/>
            <person name="Kavagutti S V."/>
        </authorList>
    </citation>
    <scope>NUCLEOTIDE SEQUENCE</scope>
</reference>
<dbReference type="GO" id="GO:0046491">
    <property type="term" value="P:L-methylmalonyl-CoA metabolic process"/>
    <property type="evidence" value="ECO:0007669"/>
    <property type="project" value="TreeGrafter"/>
</dbReference>
<evidence type="ECO:0000313" key="3">
    <source>
        <dbReference type="EMBL" id="CAB4365695.1"/>
    </source>
</evidence>
<proteinExistence type="predicted"/>
<dbReference type="AlphaFoldDB" id="A0A6J6ABV3"/>
<organism evidence="3">
    <name type="scientific">freshwater metagenome</name>
    <dbReference type="NCBI Taxonomy" id="449393"/>
    <lineage>
        <taxon>unclassified sequences</taxon>
        <taxon>metagenomes</taxon>
        <taxon>ecological metagenomes</taxon>
    </lineage>
</organism>
<dbReference type="PANTHER" id="PTHR43048">
    <property type="entry name" value="METHYLMALONYL-COA EPIMERASE"/>
    <property type="match status" value="1"/>
</dbReference>
<feature type="domain" description="VOC" evidence="2">
    <location>
        <begin position="166"/>
        <end position="310"/>
    </location>
</feature>
<gene>
    <name evidence="4" type="ORF">UFOPK2656_03521</name>
    <name evidence="5" type="ORF">UFOPK3099_02364</name>
    <name evidence="6" type="ORF">UFOPK3267_00896</name>
    <name evidence="7" type="ORF">UFOPK3651_01644</name>
    <name evidence="8" type="ORF">UFOPK3931_02302</name>
    <name evidence="3" type="ORF">UFOPK4189_03437</name>
</gene>
<dbReference type="PANTHER" id="PTHR43048:SF3">
    <property type="entry name" value="METHYLMALONYL-COA EPIMERASE, MITOCHONDRIAL"/>
    <property type="match status" value="1"/>
</dbReference>
<dbReference type="InterPro" id="IPR004360">
    <property type="entry name" value="Glyas_Fos-R_dOase_dom"/>
</dbReference>
<feature type="domain" description="VOC" evidence="2">
    <location>
        <begin position="20"/>
        <end position="159"/>
    </location>
</feature>
<evidence type="ECO:0000313" key="7">
    <source>
        <dbReference type="EMBL" id="CAB4933613.1"/>
    </source>
</evidence>
<dbReference type="Gene3D" id="3.10.180.10">
    <property type="entry name" value="2,3-Dihydroxybiphenyl 1,2-Dioxygenase, domain 1"/>
    <property type="match status" value="2"/>
</dbReference>
<evidence type="ECO:0000313" key="6">
    <source>
        <dbReference type="EMBL" id="CAB4849323.1"/>
    </source>
</evidence>
<dbReference type="InterPro" id="IPR029068">
    <property type="entry name" value="Glyas_Bleomycin-R_OHBP_Dase"/>
</dbReference>
<evidence type="ECO:0000313" key="5">
    <source>
        <dbReference type="EMBL" id="CAB4833552.1"/>
    </source>
</evidence>
<dbReference type="EMBL" id="CAFBOL010000076">
    <property type="protein sequence ID" value="CAB5003201.1"/>
    <property type="molecule type" value="Genomic_DNA"/>
</dbReference>
<dbReference type="EMBL" id="CAFAAV010000228">
    <property type="protein sequence ID" value="CAB4833552.1"/>
    <property type="molecule type" value="Genomic_DNA"/>
</dbReference>
<dbReference type="EMBL" id="CAEZYF010000042">
    <property type="protein sequence ID" value="CAB4750670.1"/>
    <property type="molecule type" value="Genomic_DNA"/>
</dbReference>
<evidence type="ECO:0000313" key="8">
    <source>
        <dbReference type="EMBL" id="CAB5003201.1"/>
    </source>
</evidence>
<dbReference type="Pfam" id="PF00903">
    <property type="entry name" value="Glyoxalase"/>
    <property type="match status" value="1"/>
</dbReference>
<evidence type="ECO:0000259" key="2">
    <source>
        <dbReference type="PROSITE" id="PS51819"/>
    </source>
</evidence>
<dbReference type="EMBL" id="CAFBMT010000008">
    <property type="protein sequence ID" value="CAB4933613.1"/>
    <property type="molecule type" value="Genomic_DNA"/>
</dbReference>
<accession>A0A6J6ABV3</accession>
<evidence type="ECO:0000256" key="1">
    <source>
        <dbReference type="ARBA" id="ARBA00022723"/>
    </source>
</evidence>
<name>A0A6J6ABV3_9ZZZZ</name>
<dbReference type="InterPro" id="IPR051785">
    <property type="entry name" value="MMCE/EMCE_epimerase"/>
</dbReference>
<keyword evidence="1" id="KW-0479">Metal-binding</keyword>
<dbReference type="SUPFAM" id="SSF54593">
    <property type="entry name" value="Glyoxalase/Bleomycin resistance protein/Dihydroxybiphenyl dioxygenase"/>
    <property type="match status" value="2"/>
</dbReference>
<evidence type="ECO:0000313" key="4">
    <source>
        <dbReference type="EMBL" id="CAB4750670.1"/>
    </source>
</evidence>
<protein>
    <submittedName>
        <fullName evidence="3">Unannotated protein</fullName>
    </submittedName>
</protein>
<dbReference type="EMBL" id="CAESGF010000041">
    <property type="protein sequence ID" value="CAB4365695.1"/>
    <property type="molecule type" value="Genomic_DNA"/>
</dbReference>
<dbReference type="PROSITE" id="PS51819">
    <property type="entry name" value="VOC"/>
    <property type="match status" value="2"/>
</dbReference>
<sequence length="319" mass="34371">MSATPALPAIPAPRTTQVNRFLHVNHNCTSIPASRTLYTTLFGLREVMYSESKDADGSLMDMPGILDSAVSFLYDRRGARRSPSLELVEWGARPGLTPHRYEQPNEVGMQAISYTVPSFAALRTALAGEGLATGSVTFGDTTGLLFTDPDGVAVEVYEDSASAHARSRHLRLTVSDLDRSRGWYEAIGLVASSTAQHSVVWSAPGAATVAGTVRTARMQIPGDDSYWIELTQWLDPASHGTPKPGAADQGLFRMAIGVEDTRESRAALIAAGWPYVGEPKCHVLKNTPLPDLWITFTKDPDGITVELVQRPVSTYASAG</sequence>
<dbReference type="GO" id="GO:0004493">
    <property type="term" value="F:methylmalonyl-CoA epimerase activity"/>
    <property type="evidence" value="ECO:0007669"/>
    <property type="project" value="TreeGrafter"/>
</dbReference>
<dbReference type="GO" id="GO:0046872">
    <property type="term" value="F:metal ion binding"/>
    <property type="evidence" value="ECO:0007669"/>
    <property type="project" value="UniProtKB-KW"/>
</dbReference>
<dbReference type="InterPro" id="IPR037523">
    <property type="entry name" value="VOC_core"/>
</dbReference>